<feature type="region of interest" description="Disordered" evidence="2">
    <location>
        <begin position="61"/>
        <end position="162"/>
    </location>
</feature>
<dbReference type="OrthoDB" id="6375767at2759"/>
<feature type="compositionally biased region" description="Polar residues" evidence="2">
    <location>
        <begin position="359"/>
        <end position="368"/>
    </location>
</feature>
<dbReference type="GO" id="GO:0051016">
    <property type="term" value="P:barbed-end actin filament capping"/>
    <property type="evidence" value="ECO:0007669"/>
    <property type="project" value="TreeGrafter"/>
</dbReference>
<evidence type="ECO:0000256" key="2">
    <source>
        <dbReference type="SAM" id="MobiDB-lite"/>
    </source>
</evidence>
<dbReference type="InterPro" id="IPR057226">
    <property type="entry name" value="DUF7904"/>
</dbReference>
<feature type="region of interest" description="Disordered" evidence="2">
    <location>
        <begin position="628"/>
        <end position="791"/>
    </location>
</feature>
<name>A0A165B896_9APHY</name>
<protein>
    <recommendedName>
        <fullName evidence="3">DUF7904 domain-containing protein</fullName>
    </recommendedName>
</protein>
<dbReference type="GO" id="GO:0051014">
    <property type="term" value="P:actin filament severing"/>
    <property type="evidence" value="ECO:0007669"/>
    <property type="project" value="TreeGrafter"/>
</dbReference>
<feature type="compositionally biased region" description="Polar residues" evidence="2">
    <location>
        <begin position="270"/>
        <end position="294"/>
    </location>
</feature>
<feature type="domain" description="DUF7904" evidence="3">
    <location>
        <begin position="906"/>
        <end position="996"/>
    </location>
</feature>
<keyword evidence="5" id="KW-1185">Reference proteome</keyword>
<dbReference type="STRING" id="1314785.A0A165B896"/>
<dbReference type="GO" id="GO:0051015">
    <property type="term" value="F:actin filament binding"/>
    <property type="evidence" value="ECO:0007669"/>
    <property type="project" value="InterPro"/>
</dbReference>
<evidence type="ECO:0000313" key="4">
    <source>
        <dbReference type="EMBL" id="KZT00473.1"/>
    </source>
</evidence>
<reference evidence="4 5" key="1">
    <citation type="journal article" date="2016" name="Mol. Biol. Evol.">
        <title>Comparative Genomics of Early-Diverging Mushroom-Forming Fungi Provides Insights into the Origins of Lignocellulose Decay Capabilities.</title>
        <authorList>
            <person name="Nagy L.G."/>
            <person name="Riley R."/>
            <person name="Tritt A."/>
            <person name="Adam C."/>
            <person name="Daum C."/>
            <person name="Floudas D."/>
            <person name="Sun H."/>
            <person name="Yadav J.S."/>
            <person name="Pangilinan J."/>
            <person name="Larsson K.H."/>
            <person name="Matsuura K."/>
            <person name="Barry K."/>
            <person name="Labutti K."/>
            <person name="Kuo R."/>
            <person name="Ohm R.A."/>
            <person name="Bhattacharya S.S."/>
            <person name="Shirouzu T."/>
            <person name="Yoshinaga Y."/>
            <person name="Martin F.M."/>
            <person name="Grigoriev I.V."/>
            <person name="Hibbett D.S."/>
        </authorList>
    </citation>
    <scope>NUCLEOTIDE SEQUENCE [LARGE SCALE GENOMIC DNA]</scope>
    <source>
        <strain evidence="4 5">93-53</strain>
    </source>
</reference>
<dbReference type="GO" id="GO:0015629">
    <property type="term" value="C:actin cytoskeleton"/>
    <property type="evidence" value="ECO:0007669"/>
    <property type="project" value="TreeGrafter"/>
</dbReference>
<dbReference type="PANTHER" id="PTHR11977:SF133">
    <property type="entry name" value="DUF4045 DOMAIN-CONTAINING PROTEIN"/>
    <property type="match status" value="1"/>
</dbReference>
<evidence type="ECO:0000256" key="1">
    <source>
        <dbReference type="SAM" id="Coils"/>
    </source>
</evidence>
<evidence type="ECO:0000259" key="3">
    <source>
        <dbReference type="Pfam" id="PF25480"/>
    </source>
</evidence>
<gene>
    <name evidence="4" type="ORF">LAESUDRAFT_732262</name>
</gene>
<dbReference type="GeneID" id="63827238"/>
<feature type="compositionally biased region" description="Low complexity" evidence="2">
    <location>
        <begin position="66"/>
        <end position="78"/>
    </location>
</feature>
<organism evidence="4 5">
    <name type="scientific">Laetiporus sulphureus 93-53</name>
    <dbReference type="NCBI Taxonomy" id="1314785"/>
    <lineage>
        <taxon>Eukaryota</taxon>
        <taxon>Fungi</taxon>
        <taxon>Dikarya</taxon>
        <taxon>Basidiomycota</taxon>
        <taxon>Agaricomycotina</taxon>
        <taxon>Agaricomycetes</taxon>
        <taxon>Polyporales</taxon>
        <taxon>Laetiporus</taxon>
    </lineage>
</organism>
<dbReference type="AlphaFoldDB" id="A0A165B896"/>
<feature type="compositionally biased region" description="Low complexity" evidence="2">
    <location>
        <begin position="395"/>
        <end position="405"/>
    </location>
</feature>
<dbReference type="GO" id="GO:0005737">
    <property type="term" value="C:cytoplasm"/>
    <property type="evidence" value="ECO:0007669"/>
    <property type="project" value="TreeGrafter"/>
</dbReference>
<dbReference type="GO" id="GO:0008154">
    <property type="term" value="P:actin polymerization or depolymerization"/>
    <property type="evidence" value="ECO:0007669"/>
    <property type="project" value="TreeGrafter"/>
</dbReference>
<feature type="compositionally biased region" description="Basic and acidic residues" evidence="2">
    <location>
        <begin position="781"/>
        <end position="791"/>
    </location>
</feature>
<dbReference type="EMBL" id="KV427685">
    <property type="protein sequence ID" value="KZT00473.1"/>
    <property type="molecule type" value="Genomic_DNA"/>
</dbReference>
<dbReference type="Pfam" id="PF25480">
    <property type="entry name" value="DUF7904"/>
    <property type="match status" value="1"/>
</dbReference>
<dbReference type="Proteomes" id="UP000076871">
    <property type="component" value="Unassembled WGS sequence"/>
</dbReference>
<keyword evidence="1" id="KW-0175">Coiled coil</keyword>
<dbReference type="InterPro" id="IPR029006">
    <property type="entry name" value="ADF-H/Gelsolin-like_dom_sf"/>
</dbReference>
<dbReference type="InterPro" id="IPR007122">
    <property type="entry name" value="Villin/Gelsolin"/>
</dbReference>
<proteinExistence type="predicted"/>
<feature type="compositionally biased region" description="Polar residues" evidence="2">
    <location>
        <begin position="312"/>
        <end position="339"/>
    </location>
</feature>
<evidence type="ECO:0000313" key="5">
    <source>
        <dbReference type="Proteomes" id="UP000076871"/>
    </source>
</evidence>
<feature type="compositionally biased region" description="Polar residues" evidence="2">
    <location>
        <begin position="114"/>
        <end position="131"/>
    </location>
</feature>
<dbReference type="Gene3D" id="3.40.20.10">
    <property type="entry name" value="Severin"/>
    <property type="match status" value="1"/>
</dbReference>
<feature type="region of interest" description="Disordered" evidence="2">
    <location>
        <begin position="192"/>
        <end position="583"/>
    </location>
</feature>
<dbReference type="InParanoid" id="A0A165B896"/>
<dbReference type="RefSeq" id="XP_040758213.1">
    <property type="nucleotide sequence ID" value="XM_040910209.1"/>
</dbReference>
<sequence length="1265" mass="137179">MDSVATESARRRPLDIPSKPEEGLAEWTSRIKALQRQVDEDEEAEHRRLEEEIQASRLARLRRSAGHSSASSVELSNSEYGNAIKSGAFSSSDVRISLSDKQHHEDALHKLTGESRSPTTRSQPRTGTPASPMSLAAFIGGKATGPKLTKPAPQQDVRDPTQFDQRTHITAPHPVFGKGGVAMPGMVRGGYTSSFGKDEQADKPINVAAQVNGRDGRMSTPSAVKAFVHKVEQESLASQQTGTPQPWRQRTTSTPTGGVPVHASGRDQSDTSNSSNGVPSRTKSFSAKSHSPTRQGRDIPARGAVTPPPLSKSPSSATLQTPLSVQLTSSNPVKSTITTPCLARSIQPTPRVSLGPQVALSQSTSFQRTPPPKDPTPSISRLQGRGFVRSMVQASSHLSSGSSTTPPLPEKKDPVVKKQPPVLDRWQSTAAASAPISSSPPIASPKPAGLRRARTLDAHGSATEHPPPKPVKPDKTGRSPKPSSSPSLDDTKEPWRSAGLGSASTMISYIKPIKTGDKQLVRSASPRGRGDSSGADELGIRTRSRSREEGGRGGKPLSHLTKDRAKKPRKAHRAGVGAGAGVGASVAVRPAAAEDEGSLYVQHAEAAALPGLVSTARVPELLVAFPTANEADLSDRPSPVREVESPSSIKDKFEDDFVPDVHDIAPEKPPRLTDGPTITPRALSKIDTNGDFKAPSPSSPPSKERPPLSPVRHSRIPSTGNRATVMDVAQAFQERVVTNPEPAPAPTQRPGSEHAATPDEENPRSDVDSAVAKWSHSHGSVRSDADSDKRKSSYERYSAFVLPPLQEENTPVPTPVGTLSRSAVSPSAEEHLTAEVEDEQRHVAELVQGESAHLVPTKFNRVVRTEHVEEPLPEVDIAALLEAPRSASHWNADVQTISIDVMSIIGNTASTIMRDAHVFYETEVLAVIHRAKVKSTGLVSTTVWAWHGKRARVGEREERKLQELARRYGTSLVTVQQYCEPIEFVIILGGQLVTRQGTRAHWSSENTTMHLIRNVNDVTFIDELELDIKNLCSGFSYCLSLLETFYVWHGCGSLEKERHAAREYAKSLAGSASSVIELIEAETDNDEMFWMILGDGEYAKADYWKWRSSAREIDPRVWSVDVLKGTETLSPVAHLADHSAVHELVHVIDCIWEFFVLVGSEARGKRKDIKLALTVAAKMSDMTALSRPFTPTVHVLILPSKIPADLRLSFRDLDEVDLNRGDVPDHMNIIPAKEADEHLRRTTWDRTLIRDPTMLPLGVTSSDLS</sequence>
<feature type="compositionally biased region" description="Low complexity" evidence="2">
    <location>
        <begin position="430"/>
        <end position="448"/>
    </location>
</feature>
<dbReference type="PANTHER" id="PTHR11977">
    <property type="entry name" value="VILLIN"/>
    <property type="match status" value="1"/>
</dbReference>
<feature type="coiled-coil region" evidence="1">
    <location>
        <begin position="24"/>
        <end position="59"/>
    </location>
</feature>
<feature type="compositionally biased region" description="Basic residues" evidence="2">
    <location>
        <begin position="564"/>
        <end position="573"/>
    </location>
</feature>
<feature type="compositionally biased region" description="Basic and acidic residues" evidence="2">
    <location>
        <begin position="633"/>
        <end position="671"/>
    </location>
</feature>
<feature type="compositionally biased region" description="Polar residues" evidence="2">
    <location>
        <begin position="235"/>
        <end position="256"/>
    </location>
</feature>
<accession>A0A165B896</accession>
<dbReference type="SUPFAM" id="SSF55753">
    <property type="entry name" value="Actin depolymerizing proteins"/>
    <property type="match status" value="1"/>
</dbReference>
<feature type="region of interest" description="Disordered" evidence="2">
    <location>
        <begin position="1"/>
        <end position="23"/>
    </location>
</feature>
<feature type="compositionally biased region" description="Basic and acidic residues" evidence="2">
    <location>
        <begin position="98"/>
        <end position="113"/>
    </location>
</feature>
<feature type="compositionally biased region" description="Basic and acidic residues" evidence="2">
    <location>
        <begin position="8"/>
        <end position="22"/>
    </location>
</feature>
<dbReference type="GO" id="GO:0005546">
    <property type="term" value="F:phosphatidylinositol-4,5-bisphosphate binding"/>
    <property type="evidence" value="ECO:0007669"/>
    <property type="project" value="TreeGrafter"/>
</dbReference>